<protein>
    <submittedName>
        <fullName evidence="5">N-acetyltransferase</fullName>
    </submittedName>
</protein>
<dbReference type="AlphaFoldDB" id="A0A0M9VR68"/>
<dbReference type="SUPFAM" id="SSF55729">
    <property type="entry name" value="Acyl-CoA N-acyltransferases (Nat)"/>
    <property type="match status" value="1"/>
</dbReference>
<sequence length="166" mass="19237">MVTPKIRDATPEDIPTILHFIQQLAIYEKALDQVEATEELLKETLFTNPYARCIIAEIEDGTQGLKPVGFSLYFFAYSTWTARPTLFLEDLFVLPEHRNAGIGKHLFKRLGEIAKENKCPRVDWHVLDWNAPSIAFYEKSLGAKMHSEWRLMRLERDGIERLANFI</sequence>
<dbReference type="VEuPathDB" id="FungiDB:Malapachy_2950"/>
<dbReference type="PANTHER" id="PTHR10545">
    <property type="entry name" value="DIAMINE N-ACETYLTRANSFERASE"/>
    <property type="match status" value="1"/>
</dbReference>
<proteinExistence type="inferred from homology"/>
<accession>A0A0M9VR68</accession>
<evidence type="ECO:0000313" key="6">
    <source>
        <dbReference type="Proteomes" id="UP000037751"/>
    </source>
</evidence>
<dbReference type="GO" id="GO:0008080">
    <property type="term" value="F:N-acetyltransferase activity"/>
    <property type="evidence" value="ECO:0007669"/>
    <property type="project" value="TreeGrafter"/>
</dbReference>
<dbReference type="InterPro" id="IPR051016">
    <property type="entry name" value="Diverse_Substrate_AcTransf"/>
</dbReference>
<evidence type="ECO:0000256" key="3">
    <source>
        <dbReference type="ARBA" id="ARBA00023315"/>
    </source>
</evidence>
<keyword evidence="6" id="KW-1185">Reference proteome</keyword>
<evidence type="ECO:0000259" key="4">
    <source>
        <dbReference type="PROSITE" id="PS51186"/>
    </source>
</evidence>
<dbReference type="PANTHER" id="PTHR10545:SF29">
    <property type="entry name" value="GH14572P-RELATED"/>
    <property type="match status" value="1"/>
</dbReference>
<dbReference type="InterPro" id="IPR000182">
    <property type="entry name" value="GNAT_dom"/>
</dbReference>
<dbReference type="Pfam" id="PF00583">
    <property type="entry name" value="Acetyltransf_1"/>
    <property type="match status" value="1"/>
</dbReference>
<reference evidence="5 6" key="1">
    <citation type="submission" date="2015-07" db="EMBL/GenBank/DDBJ databases">
        <title>Draft Genome Sequence of Malassezia furfur CBS1878 and Malassezia pachydermatis CBS1879.</title>
        <authorList>
            <person name="Triana S."/>
            <person name="Ohm R."/>
            <person name="Gonzalez A."/>
            <person name="DeCock H."/>
            <person name="Restrepo S."/>
            <person name="Celis A."/>
        </authorList>
    </citation>
    <scope>NUCLEOTIDE SEQUENCE [LARGE SCALE GENOMIC DNA]</scope>
    <source>
        <strain evidence="5 6">CBS 1879</strain>
    </source>
</reference>
<dbReference type="RefSeq" id="XP_017993915.1">
    <property type="nucleotide sequence ID" value="XM_018137433.1"/>
</dbReference>
<feature type="domain" description="N-acetyltransferase" evidence="4">
    <location>
        <begin position="4"/>
        <end position="157"/>
    </location>
</feature>
<dbReference type="CDD" id="cd04301">
    <property type="entry name" value="NAT_SF"/>
    <property type="match status" value="1"/>
</dbReference>
<dbReference type="InterPro" id="IPR016181">
    <property type="entry name" value="Acyl_CoA_acyltransferase"/>
</dbReference>
<evidence type="ECO:0000256" key="2">
    <source>
        <dbReference type="ARBA" id="ARBA00022679"/>
    </source>
</evidence>
<name>A0A0M9VR68_9BASI</name>
<comment type="caution">
    <text evidence="5">The sequence shown here is derived from an EMBL/GenBank/DDBJ whole genome shotgun (WGS) entry which is preliminary data.</text>
</comment>
<evidence type="ECO:0000313" key="5">
    <source>
        <dbReference type="EMBL" id="KOS16283.1"/>
    </source>
</evidence>
<dbReference type="PROSITE" id="PS51186">
    <property type="entry name" value="GNAT"/>
    <property type="match status" value="1"/>
</dbReference>
<keyword evidence="3" id="KW-0012">Acyltransferase</keyword>
<evidence type="ECO:0000256" key="1">
    <source>
        <dbReference type="ARBA" id="ARBA00008694"/>
    </source>
</evidence>
<gene>
    <name evidence="5" type="ORF">Malapachy_2950</name>
</gene>
<dbReference type="OrthoDB" id="7305308at2759"/>
<keyword evidence="2 5" id="KW-0808">Transferase</keyword>
<dbReference type="EMBL" id="LGAV01000001">
    <property type="protein sequence ID" value="KOS16283.1"/>
    <property type="molecule type" value="Genomic_DNA"/>
</dbReference>
<dbReference type="STRING" id="77020.A0A0M9VR68"/>
<organism evidence="5 6">
    <name type="scientific">Malassezia pachydermatis</name>
    <dbReference type="NCBI Taxonomy" id="77020"/>
    <lineage>
        <taxon>Eukaryota</taxon>
        <taxon>Fungi</taxon>
        <taxon>Dikarya</taxon>
        <taxon>Basidiomycota</taxon>
        <taxon>Ustilaginomycotina</taxon>
        <taxon>Malasseziomycetes</taxon>
        <taxon>Malasseziales</taxon>
        <taxon>Malasseziaceae</taxon>
        <taxon>Malassezia</taxon>
    </lineage>
</organism>
<comment type="similarity">
    <text evidence="1">Belongs to the acetyltransferase family.</text>
</comment>
<dbReference type="Gene3D" id="3.40.630.30">
    <property type="match status" value="1"/>
</dbReference>
<dbReference type="GeneID" id="28729309"/>
<dbReference type="Proteomes" id="UP000037751">
    <property type="component" value="Unassembled WGS sequence"/>
</dbReference>
<dbReference type="FunFam" id="3.40.630.30:FF:000064">
    <property type="entry name" value="GNAT family acetyltransferase"/>
    <property type="match status" value="1"/>
</dbReference>